<evidence type="ECO:0000259" key="2">
    <source>
        <dbReference type="Pfam" id="PF01425"/>
    </source>
</evidence>
<dbReference type="Proteomes" id="UP001174694">
    <property type="component" value="Unassembled WGS sequence"/>
</dbReference>
<evidence type="ECO:0000256" key="1">
    <source>
        <dbReference type="SAM" id="SignalP"/>
    </source>
</evidence>
<evidence type="ECO:0000313" key="4">
    <source>
        <dbReference type="Proteomes" id="UP001174694"/>
    </source>
</evidence>
<sequence>MLGSSVAKLLAVAAAAAASGLGQSIFAAAQMCSNASTAIDGTPFPPLIEATLEDLVAGLEKGLFTSVDLVNTYIARIMEVNSTLHMVAELNPDALTIAAQLDGQRKCGKTKGPLHGIPILIKNNIATDDKMNNTAGSYALLGSKVPEDSTMAAKLRKAGAIILGKTNLSQWANYRSSNSSNGWSAYGGQTKGAYYPDQDPSGSSSGSGVASSLGLALAALGTETSGSILSPSNQNNLVGIKPTVGLTSRYLVIPISEHQDTIGPMARTVKDAAYLLSAIAGEDTKDNYTSAIPFDTVPKYEEACDFFALKGKRIGVPRNMMNIGTAAYRAPILTAFNDALKIMKKAGATIVDDLNITGYDLYRTASNTGVVLQADFISDLRNYVSELTYNPNGITDVASLRAFTQSFPAEEYPTRNTATWDSALALHYDNTAPEFWSNYTRNLLYAGPWGITGALANYSLDALVLPTIFSPGLPALIGAPVVTVPLGAYPPNTTVIQNSIGTLNSTAPNIPYGISFLGKHFDEYNLIGYAYAFEQRTMVRDTIVPYIQPATELKDVVTKRKMKL</sequence>
<accession>A0AA38VI61</accession>
<protein>
    <submittedName>
        <fullName evidence="3">Amidase</fullName>
    </submittedName>
</protein>
<dbReference type="PANTHER" id="PTHR42678">
    <property type="entry name" value="AMIDASE"/>
    <property type="match status" value="1"/>
</dbReference>
<dbReference type="SUPFAM" id="SSF75304">
    <property type="entry name" value="Amidase signature (AS) enzymes"/>
    <property type="match status" value="1"/>
</dbReference>
<dbReference type="AlphaFoldDB" id="A0AA38VI61"/>
<feature type="domain" description="Amidase" evidence="2">
    <location>
        <begin position="68"/>
        <end position="526"/>
    </location>
</feature>
<dbReference type="InterPro" id="IPR036928">
    <property type="entry name" value="AS_sf"/>
</dbReference>
<dbReference type="InterPro" id="IPR023631">
    <property type="entry name" value="Amidase_dom"/>
</dbReference>
<dbReference type="Pfam" id="PF01425">
    <property type="entry name" value="Amidase"/>
    <property type="match status" value="1"/>
</dbReference>
<gene>
    <name evidence="3" type="ORF">NKR23_g2769</name>
</gene>
<keyword evidence="4" id="KW-1185">Reference proteome</keyword>
<feature type="signal peptide" evidence="1">
    <location>
        <begin position="1"/>
        <end position="22"/>
    </location>
</feature>
<feature type="chain" id="PRO_5041432803" evidence="1">
    <location>
        <begin position="23"/>
        <end position="564"/>
    </location>
</feature>
<reference evidence="3" key="1">
    <citation type="submission" date="2022-07" db="EMBL/GenBank/DDBJ databases">
        <title>Fungi with potential for degradation of polypropylene.</title>
        <authorList>
            <person name="Gostincar C."/>
        </authorList>
    </citation>
    <scope>NUCLEOTIDE SEQUENCE</scope>
    <source>
        <strain evidence="3">EXF-13308</strain>
    </source>
</reference>
<keyword evidence="1" id="KW-0732">Signal</keyword>
<comment type="caution">
    <text evidence="3">The sequence shown here is derived from an EMBL/GenBank/DDBJ whole genome shotgun (WGS) entry which is preliminary data.</text>
</comment>
<dbReference type="PANTHER" id="PTHR42678:SF34">
    <property type="entry name" value="OS04G0183300 PROTEIN"/>
    <property type="match status" value="1"/>
</dbReference>
<evidence type="ECO:0000313" key="3">
    <source>
        <dbReference type="EMBL" id="KAJ9152074.1"/>
    </source>
</evidence>
<organism evidence="3 4">
    <name type="scientific">Pleurostoma richardsiae</name>
    <dbReference type="NCBI Taxonomy" id="41990"/>
    <lineage>
        <taxon>Eukaryota</taxon>
        <taxon>Fungi</taxon>
        <taxon>Dikarya</taxon>
        <taxon>Ascomycota</taxon>
        <taxon>Pezizomycotina</taxon>
        <taxon>Sordariomycetes</taxon>
        <taxon>Sordariomycetidae</taxon>
        <taxon>Calosphaeriales</taxon>
        <taxon>Pleurostomataceae</taxon>
        <taxon>Pleurostoma</taxon>
    </lineage>
</organism>
<proteinExistence type="predicted"/>
<name>A0AA38VI61_9PEZI</name>
<dbReference type="EMBL" id="JANBVO010000005">
    <property type="protein sequence ID" value="KAJ9152074.1"/>
    <property type="molecule type" value="Genomic_DNA"/>
</dbReference>
<dbReference type="Gene3D" id="3.90.1300.10">
    <property type="entry name" value="Amidase signature (AS) domain"/>
    <property type="match status" value="1"/>
</dbReference>